<protein>
    <recommendedName>
        <fullName evidence="2">Tetrapyrrole biosynthesis uroporphyrinogen III synthase domain-containing protein</fullName>
    </recommendedName>
</protein>
<dbReference type="GO" id="GO:0033014">
    <property type="term" value="P:tetrapyrrole biosynthetic process"/>
    <property type="evidence" value="ECO:0007669"/>
    <property type="project" value="InterPro"/>
</dbReference>
<dbReference type="Gramene" id="TuG1812G0500003089.01.T01">
    <property type="protein sequence ID" value="TuG1812G0500003089.01.T01.cds242008"/>
    <property type="gene ID" value="TuG1812G0500003089.01"/>
</dbReference>
<dbReference type="InterPro" id="IPR036108">
    <property type="entry name" value="4pyrrol_syn_uPrphyn_synt_sf"/>
</dbReference>
<dbReference type="Pfam" id="PF02602">
    <property type="entry name" value="HEM4"/>
    <property type="match status" value="1"/>
</dbReference>
<dbReference type="Proteomes" id="UP000015106">
    <property type="component" value="Chromosome 5"/>
</dbReference>
<feature type="domain" description="Tetrapyrrole biosynthesis uroporphyrinogen III synthase" evidence="2">
    <location>
        <begin position="216"/>
        <end position="281"/>
    </location>
</feature>
<reference evidence="3" key="3">
    <citation type="submission" date="2022-06" db="UniProtKB">
        <authorList>
            <consortium name="EnsemblPlants"/>
        </authorList>
    </citation>
    <scope>IDENTIFICATION</scope>
</reference>
<proteinExistence type="predicted"/>
<dbReference type="EnsemblPlants" id="TuG1812G0500003089.01.T01">
    <property type="protein sequence ID" value="TuG1812G0500003089.01.T01.cds242008"/>
    <property type="gene ID" value="TuG1812G0500003089.01"/>
</dbReference>
<feature type="compositionally biased region" description="Basic residues" evidence="1">
    <location>
        <begin position="174"/>
        <end position="186"/>
    </location>
</feature>
<evidence type="ECO:0000313" key="3">
    <source>
        <dbReference type="EnsemblPlants" id="TuG1812G0500003089.01.T01.cds242008"/>
    </source>
</evidence>
<keyword evidence="4" id="KW-1185">Reference proteome</keyword>
<organism evidence="3 4">
    <name type="scientific">Triticum urartu</name>
    <name type="common">Red wild einkorn</name>
    <name type="synonym">Crithodium urartu</name>
    <dbReference type="NCBI Taxonomy" id="4572"/>
    <lineage>
        <taxon>Eukaryota</taxon>
        <taxon>Viridiplantae</taxon>
        <taxon>Streptophyta</taxon>
        <taxon>Embryophyta</taxon>
        <taxon>Tracheophyta</taxon>
        <taxon>Spermatophyta</taxon>
        <taxon>Magnoliopsida</taxon>
        <taxon>Liliopsida</taxon>
        <taxon>Poales</taxon>
        <taxon>Poaceae</taxon>
        <taxon>BOP clade</taxon>
        <taxon>Pooideae</taxon>
        <taxon>Triticodae</taxon>
        <taxon>Triticeae</taxon>
        <taxon>Triticinae</taxon>
        <taxon>Triticum</taxon>
    </lineage>
</organism>
<feature type="region of interest" description="Disordered" evidence="1">
    <location>
        <begin position="83"/>
        <end position="196"/>
    </location>
</feature>
<dbReference type="PANTHER" id="PTHR38020">
    <property type="entry name" value="UROPORPHYRINOGEN-III SYNTHASE"/>
    <property type="match status" value="1"/>
</dbReference>
<reference evidence="3" key="2">
    <citation type="submission" date="2018-03" db="EMBL/GenBank/DDBJ databases">
        <title>The Triticum urartu genome reveals the dynamic nature of wheat genome evolution.</title>
        <authorList>
            <person name="Ling H."/>
            <person name="Ma B."/>
            <person name="Shi X."/>
            <person name="Liu H."/>
            <person name="Dong L."/>
            <person name="Sun H."/>
            <person name="Cao Y."/>
            <person name="Gao Q."/>
            <person name="Zheng S."/>
            <person name="Li Y."/>
            <person name="Yu Y."/>
            <person name="Du H."/>
            <person name="Qi M."/>
            <person name="Li Y."/>
            <person name="Yu H."/>
            <person name="Cui Y."/>
            <person name="Wang N."/>
            <person name="Chen C."/>
            <person name="Wu H."/>
            <person name="Zhao Y."/>
            <person name="Zhang J."/>
            <person name="Li Y."/>
            <person name="Zhou W."/>
            <person name="Zhang B."/>
            <person name="Hu W."/>
            <person name="Eijk M."/>
            <person name="Tang J."/>
            <person name="Witsenboer H."/>
            <person name="Zhao S."/>
            <person name="Li Z."/>
            <person name="Zhang A."/>
            <person name="Wang D."/>
            <person name="Liang C."/>
        </authorList>
    </citation>
    <scope>NUCLEOTIDE SEQUENCE [LARGE SCALE GENOMIC DNA]</scope>
    <source>
        <strain evidence="3">cv. G1812</strain>
    </source>
</reference>
<evidence type="ECO:0000313" key="4">
    <source>
        <dbReference type="Proteomes" id="UP000015106"/>
    </source>
</evidence>
<dbReference type="AlphaFoldDB" id="A0A8R7QDR1"/>
<dbReference type="Gene3D" id="3.40.50.10090">
    <property type="match status" value="1"/>
</dbReference>
<accession>A0A8R7QDR1</accession>
<name>A0A8R7QDR1_TRIUA</name>
<sequence length="310" mass="32373">MAQPEALSLAGGGWRSRRLRPPAGAAGKDTAAGLARCCGSAARTRSPCLHRIRAHEPDRLRPYLLPGALDPFAALAFTSRSGIAPSPAPSPPPPPPPSFPSPTPPPRSPSPWRHSAATPTSWTAPSLPGSAATPGGWPSSSRTSPPPPASWRRWGAGPAAACSALSPTSTAPRAARRARLPRPARRGRVDGRARAGVHHVLGRPGLRERLVAPDAAAPDAIVFTSSAEVEGLLKGLDAAGWSWPRLRARWPDMVVAAHGPVTAEGVRRLGIEVDVVSSRFSSFHGVLDALAATFCSQQFKISSRFSAGSH</sequence>
<evidence type="ECO:0000256" key="1">
    <source>
        <dbReference type="SAM" id="MobiDB-lite"/>
    </source>
</evidence>
<reference evidence="4" key="1">
    <citation type="journal article" date="2013" name="Nature">
        <title>Draft genome of the wheat A-genome progenitor Triticum urartu.</title>
        <authorList>
            <person name="Ling H.Q."/>
            <person name="Zhao S."/>
            <person name="Liu D."/>
            <person name="Wang J."/>
            <person name="Sun H."/>
            <person name="Zhang C."/>
            <person name="Fan H."/>
            <person name="Li D."/>
            <person name="Dong L."/>
            <person name="Tao Y."/>
            <person name="Gao C."/>
            <person name="Wu H."/>
            <person name="Li Y."/>
            <person name="Cui Y."/>
            <person name="Guo X."/>
            <person name="Zheng S."/>
            <person name="Wang B."/>
            <person name="Yu K."/>
            <person name="Liang Q."/>
            <person name="Yang W."/>
            <person name="Lou X."/>
            <person name="Chen J."/>
            <person name="Feng M."/>
            <person name="Jian J."/>
            <person name="Zhang X."/>
            <person name="Luo G."/>
            <person name="Jiang Y."/>
            <person name="Liu J."/>
            <person name="Wang Z."/>
            <person name="Sha Y."/>
            <person name="Zhang B."/>
            <person name="Wu H."/>
            <person name="Tang D."/>
            <person name="Shen Q."/>
            <person name="Xue P."/>
            <person name="Zou S."/>
            <person name="Wang X."/>
            <person name="Liu X."/>
            <person name="Wang F."/>
            <person name="Yang Y."/>
            <person name="An X."/>
            <person name="Dong Z."/>
            <person name="Zhang K."/>
            <person name="Zhang X."/>
            <person name="Luo M.C."/>
            <person name="Dvorak J."/>
            <person name="Tong Y."/>
            <person name="Wang J."/>
            <person name="Yang H."/>
            <person name="Li Z."/>
            <person name="Wang D."/>
            <person name="Zhang A."/>
            <person name="Wang J."/>
        </authorList>
    </citation>
    <scope>NUCLEOTIDE SEQUENCE</scope>
    <source>
        <strain evidence="4">cv. G1812</strain>
    </source>
</reference>
<dbReference type="SUPFAM" id="SSF69618">
    <property type="entry name" value="HemD-like"/>
    <property type="match status" value="1"/>
</dbReference>
<dbReference type="InterPro" id="IPR003754">
    <property type="entry name" value="4pyrrol_synth_uPrphyn_synth"/>
</dbReference>
<feature type="compositionally biased region" description="Low complexity" evidence="1">
    <location>
        <begin position="133"/>
        <end position="143"/>
    </location>
</feature>
<feature type="compositionally biased region" description="Pro residues" evidence="1">
    <location>
        <begin position="86"/>
        <end position="109"/>
    </location>
</feature>
<feature type="region of interest" description="Disordered" evidence="1">
    <location>
        <begin position="1"/>
        <end position="32"/>
    </location>
</feature>
<dbReference type="PANTHER" id="PTHR38020:SF1">
    <property type="entry name" value="UROPORPHYRINOGEN-III SYNTHASE"/>
    <property type="match status" value="1"/>
</dbReference>
<dbReference type="GO" id="GO:0004852">
    <property type="term" value="F:uroporphyrinogen-III synthase activity"/>
    <property type="evidence" value="ECO:0007669"/>
    <property type="project" value="InterPro"/>
</dbReference>
<evidence type="ECO:0000259" key="2">
    <source>
        <dbReference type="Pfam" id="PF02602"/>
    </source>
</evidence>